<accession>A0AAV5I7G0</accession>
<comment type="subcellular location">
    <subcellularLocation>
        <location evidence="1 7">Secreted</location>
    </subcellularLocation>
</comment>
<evidence type="ECO:0000256" key="5">
    <source>
        <dbReference type="ARBA" id="ARBA00022729"/>
    </source>
</evidence>
<organism evidence="8 9">
    <name type="scientific">Rubroshorea leprosula</name>
    <dbReference type="NCBI Taxonomy" id="152421"/>
    <lineage>
        <taxon>Eukaryota</taxon>
        <taxon>Viridiplantae</taxon>
        <taxon>Streptophyta</taxon>
        <taxon>Embryophyta</taxon>
        <taxon>Tracheophyta</taxon>
        <taxon>Spermatophyta</taxon>
        <taxon>Magnoliopsida</taxon>
        <taxon>eudicotyledons</taxon>
        <taxon>Gunneridae</taxon>
        <taxon>Pentapetalae</taxon>
        <taxon>rosids</taxon>
        <taxon>malvids</taxon>
        <taxon>Malvales</taxon>
        <taxon>Dipterocarpaceae</taxon>
        <taxon>Rubroshorea</taxon>
    </lineage>
</organism>
<keyword evidence="4 7" id="KW-0964">Secreted</keyword>
<evidence type="ECO:0000256" key="4">
    <source>
        <dbReference type="ARBA" id="ARBA00022525"/>
    </source>
</evidence>
<dbReference type="InterPro" id="IPR039455">
    <property type="entry name" value="EPFL"/>
</dbReference>
<comment type="function">
    <text evidence="7">Controls stomatal patterning.</text>
</comment>
<comment type="similarity">
    <text evidence="2 7">Belongs to the plant cysteine rich small secretory peptide family. Epidermal patterning factor subfamily.</text>
</comment>
<keyword evidence="9" id="KW-1185">Reference proteome</keyword>
<evidence type="ECO:0000256" key="7">
    <source>
        <dbReference type="RuleBase" id="RU367102"/>
    </source>
</evidence>
<protein>
    <recommendedName>
        <fullName evidence="7">Epidermal patterning factor-like protein</fullName>
    </recommendedName>
</protein>
<keyword evidence="5 7" id="KW-0732">Signal</keyword>
<keyword evidence="3 7" id="KW-0217">Developmental protein</keyword>
<dbReference type="AlphaFoldDB" id="A0AAV5I7G0"/>
<proteinExistence type="inferred from homology"/>
<evidence type="ECO:0000256" key="2">
    <source>
        <dbReference type="ARBA" id="ARBA00008127"/>
    </source>
</evidence>
<evidence type="ECO:0000256" key="1">
    <source>
        <dbReference type="ARBA" id="ARBA00004613"/>
    </source>
</evidence>
<dbReference type="Proteomes" id="UP001054252">
    <property type="component" value="Unassembled WGS sequence"/>
</dbReference>
<sequence length="119" mass="13511">MGCGHGFIFLVFFLILSTTQLRFKVEGRPDPKTDSFAQAVNEDKVVLRGRIGSRPPRCERRCSSCDHCEAIQVPTNPQVHNENINFTHFSNAAYERGEGYSNYKPLSWKCKCGNLIFNP</sequence>
<feature type="chain" id="PRO_5043100840" description="Epidermal patterning factor-like protein" evidence="7">
    <location>
        <begin position="22"/>
        <end position="119"/>
    </location>
</feature>
<evidence type="ECO:0000313" key="9">
    <source>
        <dbReference type="Proteomes" id="UP001054252"/>
    </source>
</evidence>
<dbReference type="Pfam" id="PF17181">
    <property type="entry name" value="EPF"/>
    <property type="match status" value="1"/>
</dbReference>
<evidence type="ECO:0000313" key="8">
    <source>
        <dbReference type="EMBL" id="GKU94955.1"/>
    </source>
</evidence>
<name>A0AAV5I7G0_9ROSI</name>
<dbReference type="GO" id="GO:0010052">
    <property type="term" value="P:guard cell differentiation"/>
    <property type="evidence" value="ECO:0007669"/>
    <property type="project" value="UniProtKB-UniRule"/>
</dbReference>
<dbReference type="GO" id="GO:0005576">
    <property type="term" value="C:extracellular region"/>
    <property type="evidence" value="ECO:0007669"/>
    <property type="project" value="UniProtKB-SubCell"/>
</dbReference>
<evidence type="ECO:0000256" key="6">
    <source>
        <dbReference type="ARBA" id="ARBA00023157"/>
    </source>
</evidence>
<gene>
    <name evidence="8" type="ORF">SLEP1_g8376</name>
</gene>
<dbReference type="PANTHER" id="PTHR33109:SF7">
    <property type="entry name" value="EPIDERMAL PATTERNING FACTOR-LIKE PROTEIN 2"/>
    <property type="match status" value="1"/>
</dbReference>
<keyword evidence="6" id="KW-1015">Disulfide bond</keyword>
<dbReference type="EMBL" id="BPVZ01000008">
    <property type="protein sequence ID" value="GKU94955.1"/>
    <property type="molecule type" value="Genomic_DNA"/>
</dbReference>
<evidence type="ECO:0000256" key="3">
    <source>
        <dbReference type="ARBA" id="ARBA00022473"/>
    </source>
</evidence>
<dbReference type="PANTHER" id="PTHR33109">
    <property type="entry name" value="EPIDERMAL PATTERNING FACTOR-LIKE PROTEIN 4"/>
    <property type="match status" value="1"/>
</dbReference>
<comment type="caution">
    <text evidence="8">The sequence shown here is derived from an EMBL/GenBank/DDBJ whole genome shotgun (WGS) entry which is preliminary data.</text>
</comment>
<reference evidence="8 9" key="1">
    <citation type="journal article" date="2021" name="Commun. Biol.">
        <title>The genome of Shorea leprosula (Dipterocarpaceae) highlights the ecological relevance of drought in aseasonal tropical rainforests.</title>
        <authorList>
            <person name="Ng K.K.S."/>
            <person name="Kobayashi M.J."/>
            <person name="Fawcett J.A."/>
            <person name="Hatakeyama M."/>
            <person name="Paape T."/>
            <person name="Ng C.H."/>
            <person name="Ang C.C."/>
            <person name="Tnah L.H."/>
            <person name="Lee C.T."/>
            <person name="Nishiyama T."/>
            <person name="Sese J."/>
            <person name="O'Brien M.J."/>
            <person name="Copetti D."/>
            <person name="Mohd Noor M.I."/>
            <person name="Ong R.C."/>
            <person name="Putra M."/>
            <person name="Sireger I.Z."/>
            <person name="Indrioko S."/>
            <person name="Kosugi Y."/>
            <person name="Izuno A."/>
            <person name="Isagi Y."/>
            <person name="Lee S.L."/>
            <person name="Shimizu K.K."/>
        </authorList>
    </citation>
    <scope>NUCLEOTIDE SEQUENCE [LARGE SCALE GENOMIC DNA]</scope>
    <source>
        <strain evidence="8">214</strain>
    </source>
</reference>
<feature type="signal peptide" evidence="7">
    <location>
        <begin position="1"/>
        <end position="21"/>
    </location>
</feature>